<dbReference type="RefSeq" id="XP_034493405.1">
    <property type="nucleotide sequence ID" value="XM_034637431.1"/>
</dbReference>
<dbReference type="GeneID" id="55210803"/>
<organism evidence="2 3">
    <name type="scientific">Plasmodium yoelii</name>
    <dbReference type="NCBI Taxonomy" id="5861"/>
    <lineage>
        <taxon>Eukaryota</taxon>
        <taxon>Sar</taxon>
        <taxon>Alveolata</taxon>
        <taxon>Apicomplexa</taxon>
        <taxon>Aconoidasida</taxon>
        <taxon>Haemosporida</taxon>
        <taxon>Plasmodiidae</taxon>
        <taxon>Plasmodium</taxon>
        <taxon>Plasmodium (Vinckeia)</taxon>
    </lineage>
</organism>
<dbReference type="VEuPathDB" id="PlasmoDB:Py17XNL_000600536"/>
<dbReference type="InterPro" id="IPR006486">
    <property type="entry name" value="PYST_A"/>
</dbReference>
<dbReference type="VEuPathDB" id="PlasmoDB:PY04258"/>
<evidence type="ECO:0000313" key="3">
    <source>
        <dbReference type="Proteomes" id="UP000072874"/>
    </source>
</evidence>
<feature type="chain" id="PRO_5020332433" evidence="1">
    <location>
        <begin position="26"/>
        <end position="224"/>
    </location>
</feature>
<proteinExistence type="predicted"/>
<dbReference type="AlphaFoldDB" id="A0A4V0KHP9"/>
<dbReference type="VEuPathDB" id="PlasmoDB:PY17X_0600041"/>
<dbReference type="SUPFAM" id="SSF55961">
    <property type="entry name" value="Bet v1-like"/>
    <property type="match status" value="1"/>
</dbReference>
<dbReference type="NCBIfam" id="TIGR01599">
    <property type="entry name" value="PYST-A"/>
    <property type="match status" value="1"/>
</dbReference>
<sequence>MNKFYIQIAFFLLIIPLYVNNKTLATELVPKKDAKSESKKSYPVNDNTKEIYQKNKHLLYTDIEETINACKFMNAALKQLEHHATTEYIIYEPNKYNELLNKIWDPDNGLYLNKADIKKKIVRVYTPNLVMIQQRSRRWPWSRRKYFYALAAKFKKKKTIIVMASANIIDHNRKNKKYFENKIIENANLFEAEIDSEDDIRNGKIKKTMINMVPLNKKVLLEKL</sequence>
<accession>A0A4V0KHP9</accession>
<gene>
    <name evidence="2" type="ORF">PY17X_0600041</name>
</gene>
<name>A0A4V0KHP9_PLAYE</name>
<keyword evidence="1" id="KW-0732">Signal</keyword>
<feature type="signal peptide" evidence="1">
    <location>
        <begin position="1"/>
        <end position="25"/>
    </location>
</feature>
<evidence type="ECO:0000256" key="1">
    <source>
        <dbReference type="SAM" id="SignalP"/>
    </source>
</evidence>
<dbReference type="KEGG" id="pyo:PY17X_0600041"/>
<dbReference type="Proteomes" id="UP000072874">
    <property type="component" value="Chromosome 6"/>
</dbReference>
<reference evidence="2 3" key="1">
    <citation type="journal article" date="2014" name="BMC Biol.">
        <title>A comprehensive evaluation of rodent malaria parasite genomes and gene expression.</title>
        <authorList>
            <person name="Otto T.D."/>
            <person name="Bohme U."/>
            <person name="Jackson A.P."/>
            <person name="Hunt M."/>
            <person name="Franke-Fayard B."/>
            <person name="Hoeijmakers W.A."/>
            <person name="Religa A.A."/>
            <person name="Robertson L."/>
            <person name="Sanders M."/>
            <person name="Ogun S.A."/>
            <person name="Cunningham D."/>
            <person name="Erhart A."/>
            <person name="Billker O."/>
            <person name="Khan S.M."/>
            <person name="Stunnenberg H.G."/>
            <person name="Langhorne J."/>
            <person name="Holder A.A."/>
            <person name="Waters A.P."/>
            <person name="Newbold C.I."/>
            <person name="Pain A."/>
            <person name="Berriman M."/>
            <person name="Janse C.J."/>
        </authorList>
    </citation>
    <scope>NUCLEOTIDE SEQUENCE [LARGE SCALE GENOMIC DNA]</scope>
    <source>
        <strain evidence="2 3">17X</strain>
    </source>
</reference>
<evidence type="ECO:0000313" key="2">
    <source>
        <dbReference type="EMBL" id="VTZ75032.1"/>
    </source>
</evidence>
<protein>
    <submittedName>
        <fullName evidence="2">Fam-a protein</fullName>
    </submittedName>
</protein>
<dbReference type="EMBL" id="LM993660">
    <property type="protein sequence ID" value="VTZ75032.1"/>
    <property type="molecule type" value="Genomic_DNA"/>
</dbReference>